<dbReference type="OMA" id="MQRKGFP"/>
<protein>
    <recommendedName>
        <fullName evidence="6 14">Pantothenate kinase</fullName>
        <ecNumber evidence="5 14">2.7.1.33</ecNumber>
    </recommendedName>
    <alternativeName>
        <fullName evidence="13 14">Pantothenic acid kinase</fullName>
    </alternativeName>
</protein>
<dbReference type="EMBL" id="KT381467">
    <property type="protein sequence ID" value="ALE59677.1"/>
    <property type="molecule type" value="Genomic_DNA"/>
</dbReference>
<evidence type="ECO:0000259" key="16">
    <source>
        <dbReference type="Pfam" id="PF00485"/>
    </source>
</evidence>
<dbReference type="HAMAP" id="MF_00215">
    <property type="entry name" value="Pantothen_kinase_1"/>
    <property type="match status" value="1"/>
</dbReference>
<dbReference type="InterPro" id="IPR004566">
    <property type="entry name" value="PanK"/>
</dbReference>
<evidence type="ECO:0000256" key="9">
    <source>
        <dbReference type="ARBA" id="ARBA00022741"/>
    </source>
</evidence>
<evidence type="ECO:0000256" key="12">
    <source>
        <dbReference type="ARBA" id="ARBA00022993"/>
    </source>
</evidence>
<comment type="similarity">
    <text evidence="4 14 15">Belongs to the prokaryotic pantothenate kinase family.</text>
</comment>
<evidence type="ECO:0000256" key="13">
    <source>
        <dbReference type="ARBA" id="ARBA00032866"/>
    </source>
</evidence>
<dbReference type="FunFam" id="3.40.50.300:FF:000242">
    <property type="entry name" value="Pantothenate kinase"/>
    <property type="match status" value="1"/>
</dbReference>
<accession>A0A0M4NXG0</accession>
<evidence type="ECO:0000256" key="7">
    <source>
        <dbReference type="ARBA" id="ARBA00022490"/>
    </source>
</evidence>
<evidence type="ECO:0000256" key="8">
    <source>
        <dbReference type="ARBA" id="ARBA00022679"/>
    </source>
</evidence>
<dbReference type="CDD" id="cd02025">
    <property type="entry name" value="PanK"/>
    <property type="match status" value="1"/>
</dbReference>
<dbReference type="Pfam" id="PF00485">
    <property type="entry name" value="PRK"/>
    <property type="match status" value="1"/>
</dbReference>
<keyword evidence="7 14" id="KW-0963">Cytoplasm</keyword>
<comment type="subcellular location">
    <subcellularLocation>
        <location evidence="2 14 15">Cytoplasm</location>
    </subcellularLocation>
</comment>
<comment type="pathway">
    <text evidence="3 14 15">Cofactor biosynthesis; coenzyme A biosynthesis; CoA from (R)-pantothenate: step 1/5.</text>
</comment>
<dbReference type="InterPro" id="IPR027417">
    <property type="entry name" value="P-loop_NTPase"/>
</dbReference>
<evidence type="ECO:0000256" key="15">
    <source>
        <dbReference type="RuleBase" id="RU003530"/>
    </source>
</evidence>
<dbReference type="GO" id="GO:0005737">
    <property type="term" value="C:cytoplasm"/>
    <property type="evidence" value="ECO:0007669"/>
    <property type="project" value="UniProtKB-SubCell"/>
</dbReference>
<evidence type="ECO:0000256" key="6">
    <source>
        <dbReference type="ARBA" id="ARBA00015080"/>
    </source>
</evidence>
<evidence type="ECO:0000256" key="2">
    <source>
        <dbReference type="ARBA" id="ARBA00004496"/>
    </source>
</evidence>
<proteinExistence type="inferred from homology"/>
<keyword evidence="10 14" id="KW-0418">Kinase</keyword>
<dbReference type="AlphaFoldDB" id="A0A0M4NXG0"/>
<name>A0A0M4NXG0_COXBE</name>
<feature type="domain" description="Phosphoribulokinase/uridine kinase" evidence="16">
    <location>
        <begin position="91"/>
        <end position="244"/>
    </location>
</feature>
<comment type="catalytic activity">
    <reaction evidence="1 14 15">
        <text>(R)-pantothenate + ATP = (R)-4'-phosphopantothenate + ADP + H(+)</text>
        <dbReference type="Rhea" id="RHEA:16373"/>
        <dbReference type="ChEBI" id="CHEBI:10986"/>
        <dbReference type="ChEBI" id="CHEBI:15378"/>
        <dbReference type="ChEBI" id="CHEBI:29032"/>
        <dbReference type="ChEBI" id="CHEBI:30616"/>
        <dbReference type="ChEBI" id="CHEBI:456216"/>
        <dbReference type="EC" id="2.7.1.33"/>
    </reaction>
</comment>
<gene>
    <name evidence="14" type="primary">coaA</name>
    <name evidence="17" type="ORF">CBU_0199</name>
</gene>
<dbReference type="NCBIfam" id="TIGR00554">
    <property type="entry name" value="panK_bact"/>
    <property type="match status" value="1"/>
</dbReference>
<dbReference type="PATRIC" id="fig|777.21.peg.261"/>
<dbReference type="UniPathway" id="UPA00241">
    <property type="reaction ID" value="UER00352"/>
</dbReference>
<dbReference type="PANTHER" id="PTHR10285">
    <property type="entry name" value="URIDINE KINASE"/>
    <property type="match status" value="1"/>
</dbReference>
<evidence type="ECO:0000256" key="3">
    <source>
        <dbReference type="ARBA" id="ARBA00005225"/>
    </source>
</evidence>
<keyword evidence="8 14" id="KW-0808">Transferase</keyword>
<organism evidence="17">
    <name type="scientific">Coxiella burnetii</name>
    <dbReference type="NCBI Taxonomy" id="777"/>
    <lineage>
        <taxon>Bacteria</taxon>
        <taxon>Pseudomonadati</taxon>
        <taxon>Pseudomonadota</taxon>
        <taxon>Gammaproteobacteria</taxon>
        <taxon>Legionellales</taxon>
        <taxon>Coxiellaceae</taxon>
        <taxon>Coxiella</taxon>
    </lineage>
</organism>
<keyword evidence="12 14" id="KW-0173">Coenzyme A biosynthesis</keyword>
<dbReference type="GO" id="GO:0004594">
    <property type="term" value="F:pantothenate kinase activity"/>
    <property type="evidence" value="ECO:0007669"/>
    <property type="project" value="UniProtKB-UniRule"/>
</dbReference>
<dbReference type="EC" id="2.7.1.33" evidence="5 14"/>
<reference evidence="17" key="1">
    <citation type="journal article" date="2015" name="Microbes Infect.">
        <title>Whole genome PCR scanning (WGPS) of Coxiella burnetii strains from ruminants.</title>
        <authorList>
            <person name="Sidi-Boumedine K."/>
            <person name="Adam G."/>
            <person name="Angen O."/>
            <person name="Aspan A."/>
            <person name="Bossers A."/>
            <person name="Roest H.J."/>
            <person name="Prigent M."/>
            <person name="Thiery R."/>
            <person name="Rousset E."/>
        </authorList>
    </citation>
    <scope>NUCLEOTIDE SEQUENCE</scope>
    <source>
        <strain evidence="17">EVC13</strain>
    </source>
</reference>
<dbReference type="SUPFAM" id="SSF52540">
    <property type="entry name" value="P-loop containing nucleoside triphosphate hydrolases"/>
    <property type="match status" value="1"/>
</dbReference>
<keyword evidence="11 14" id="KW-0067">ATP-binding</keyword>
<dbReference type="PIRSF" id="PIRSF000545">
    <property type="entry name" value="Pantothenate_kin"/>
    <property type="match status" value="1"/>
</dbReference>
<dbReference type="Gene3D" id="3.40.50.300">
    <property type="entry name" value="P-loop containing nucleotide triphosphate hydrolases"/>
    <property type="match status" value="1"/>
</dbReference>
<feature type="binding site" evidence="14">
    <location>
        <begin position="96"/>
        <end position="103"/>
    </location>
    <ligand>
        <name>ATP</name>
        <dbReference type="ChEBI" id="CHEBI:30616"/>
    </ligand>
</feature>
<dbReference type="InterPro" id="IPR006083">
    <property type="entry name" value="PRK/URK"/>
</dbReference>
<evidence type="ECO:0000256" key="10">
    <source>
        <dbReference type="ARBA" id="ARBA00022777"/>
    </source>
</evidence>
<sequence>MTVKPELNEITPYLQFNRQEWGNFRKDTPLTLTESDLDKLQGQIEIVSLKEVTEIYLPLSRLLSFYVTARQTLQQATYQFLGKPEPKVPYIIGIAGSVAVGKSTTSRVLKALLSRWPDHPNVEVITTDGFLYSNAKLEKQGLMKRKGFPESYDMPSLLRVLNAIKSGQRNVRIPVYSHHYYDIVRGQYEIVDQPDIVILEGLNILQTGVRKTLQQLQVFVSDFFDFSLFVDAQAQVIQKWYIDRVLSFWRTTFKDPHSYFHYLTQMSETEVAAFAKHVWNEINKVNLMENILPYKNRAQLILEKAADHSIQKVYLRKI</sequence>
<dbReference type="GO" id="GO:0015937">
    <property type="term" value="P:coenzyme A biosynthetic process"/>
    <property type="evidence" value="ECO:0007669"/>
    <property type="project" value="UniProtKB-UniRule"/>
</dbReference>
<evidence type="ECO:0000313" key="17">
    <source>
        <dbReference type="EMBL" id="ALE59677.1"/>
    </source>
</evidence>
<evidence type="ECO:0000256" key="5">
    <source>
        <dbReference type="ARBA" id="ARBA00012102"/>
    </source>
</evidence>
<evidence type="ECO:0000256" key="1">
    <source>
        <dbReference type="ARBA" id="ARBA00001206"/>
    </source>
</evidence>
<dbReference type="RefSeq" id="WP_005771577.1">
    <property type="nucleotide sequence ID" value="NZ_AP019757.1"/>
</dbReference>
<evidence type="ECO:0000256" key="4">
    <source>
        <dbReference type="ARBA" id="ARBA00006087"/>
    </source>
</evidence>
<evidence type="ECO:0000256" key="14">
    <source>
        <dbReference type="HAMAP-Rule" id="MF_00215"/>
    </source>
</evidence>
<dbReference type="GO" id="GO:0005524">
    <property type="term" value="F:ATP binding"/>
    <property type="evidence" value="ECO:0007669"/>
    <property type="project" value="UniProtKB-UniRule"/>
</dbReference>
<dbReference type="SMR" id="A0A0M4NXG0"/>
<evidence type="ECO:0000256" key="11">
    <source>
        <dbReference type="ARBA" id="ARBA00022840"/>
    </source>
</evidence>
<keyword evidence="9 14" id="KW-0547">Nucleotide-binding</keyword>